<evidence type="ECO:0000259" key="1">
    <source>
        <dbReference type="Pfam" id="PF01370"/>
    </source>
</evidence>
<sequence>MTAPFSQTGPLILGGSGRLGRALRRLADDGHWAQGRNALWHGRRGDYAWDMRDTPPPLPRAVHGIVVLAGVTAGTPDALAANADLARAALRLAARDGLGPVLLMSSAAVYGRRAGACRENDAAPAGAYGAAKLEMERAIAHEIERLGPAAPRACCLRLANVAGSDQLFGAMGDGMVTLDRFADGHGPRRAYIGPLTLARGLSALLAAPALPAILNLAQPGTVAMEALLDAAGAEWRWRPAPQAALPETRLDTARLAAIAGAIAPATAPGLLAEARLAGWSRA</sequence>
<dbReference type="EMBL" id="APGJ01000007">
    <property type="protein sequence ID" value="EYD70772.1"/>
    <property type="molecule type" value="Genomic_DNA"/>
</dbReference>
<organism evidence="2 3">
    <name type="scientific">Limimaricola hongkongensis DSM 17492</name>
    <dbReference type="NCBI Taxonomy" id="1122180"/>
    <lineage>
        <taxon>Bacteria</taxon>
        <taxon>Pseudomonadati</taxon>
        <taxon>Pseudomonadota</taxon>
        <taxon>Alphaproteobacteria</taxon>
        <taxon>Rhodobacterales</taxon>
        <taxon>Paracoccaceae</taxon>
        <taxon>Limimaricola</taxon>
    </lineage>
</organism>
<dbReference type="PATRIC" id="fig|1122180.6.peg.2397"/>
<accession>A0A017H8D5</accession>
<dbReference type="Proteomes" id="UP000025047">
    <property type="component" value="Unassembled WGS sequence"/>
</dbReference>
<dbReference type="Gene3D" id="3.40.50.720">
    <property type="entry name" value="NAD(P)-binding Rossmann-like Domain"/>
    <property type="match status" value="1"/>
</dbReference>
<dbReference type="STRING" id="1122180.Lokhon_02414"/>
<dbReference type="HOGENOM" id="CLU_068248_0_0_5"/>
<protein>
    <recommendedName>
        <fullName evidence="1">NAD-dependent epimerase/dehydratase domain-containing protein</fullName>
    </recommendedName>
</protein>
<comment type="caution">
    <text evidence="2">The sequence shown here is derived from an EMBL/GenBank/DDBJ whole genome shotgun (WGS) entry which is preliminary data.</text>
</comment>
<dbReference type="InterPro" id="IPR036291">
    <property type="entry name" value="NAD(P)-bd_dom_sf"/>
</dbReference>
<dbReference type="OrthoDB" id="7687386at2"/>
<dbReference type="SUPFAM" id="SSF51735">
    <property type="entry name" value="NAD(P)-binding Rossmann-fold domains"/>
    <property type="match status" value="1"/>
</dbReference>
<feature type="domain" description="NAD-dependent epimerase/dehydratase" evidence="1">
    <location>
        <begin position="61"/>
        <end position="165"/>
    </location>
</feature>
<keyword evidence="3" id="KW-1185">Reference proteome</keyword>
<dbReference type="RefSeq" id="WP_017929656.1">
    <property type="nucleotide sequence ID" value="NZ_KB823003.1"/>
</dbReference>
<evidence type="ECO:0000313" key="2">
    <source>
        <dbReference type="EMBL" id="EYD70772.1"/>
    </source>
</evidence>
<evidence type="ECO:0000313" key="3">
    <source>
        <dbReference type="Proteomes" id="UP000025047"/>
    </source>
</evidence>
<dbReference type="InterPro" id="IPR001509">
    <property type="entry name" value="Epimerase_deHydtase"/>
</dbReference>
<reference evidence="2 3" key="1">
    <citation type="submission" date="2013-03" db="EMBL/GenBank/DDBJ databases">
        <authorList>
            <person name="Fiebig A."/>
            <person name="Goeker M."/>
            <person name="Klenk H.-P.P."/>
        </authorList>
    </citation>
    <scope>NUCLEOTIDE SEQUENCE [LARGE SCALE GENOMIC DNA]</scope>
    <source>
        <strain evidence="2 3">DSM 17492</strain>
    </source>
</reference>
<name>A0A017H8D5_9RHOB</name>
<gene>
    <name evidence="2" type="ORF">Lokhon_02414</name>
</gene>
<dbReference type="Pfam" id="PF01370">
    <property type="entry name" value="Epimerase"/>
    <property type="match status" value="1"/>
</dbReference>
<dbReference type="eggNOG" id="COG0451">
    <property type="taxonomic scope" value="Bacteria"/>
</dbReference>
<proteinExistence type="predicted"/>
<dbReference type="AlphaFoldDB" id="A0A017H8D5"/>